<evidence type="ECO:0000313" key="2">
    <source>
        <dbReference type="EMBL" id="AND78613.1"/>
    </source>
</evidence>
<accession>A0A172Q572</accession>
<organism evidence="2 3">
    <name type="scientific">Streptococcus pantholopis</name>
    <dbReference type="NCBI Taxonomy" id="1811193"/>
    <lineage>
        <taxon>Bacteria</taxon>
        <taxon>Bacillati</taxon>
        <taxon>Bacillota</taxon>
        <taxon>Bacilli</taxon>
        <taxon>Lactobacillales</taxon>
        <taxon>Streptococcaceae</taxon>
        <taxon>Streptococcus</taxon>
    </lineage>
</organism>
<dbReference type="EMBL" id="CP014699">
    <property type="protein sequence ID" value="AND78613.1"/>
    <property type="molecule type" value="Genomic_DNA"/>
</dbReference>
<dbReference type="AlphaFoldDB" id="A0A172Q572"/>
<sequence length="62" mass="6906">MDFIKLFKQYRYPIIGGLTGLLLALLLVNYGLLKTLVILIFVTAGVYASAYLKKTGLLDNLK</sequence>
<keyword evidence="1" id="KW-0812">Transmembrane</keyword>
<evidence type="ECO:0000256" key="1">
    <source>
        <dbReference type="SAM" id="Phobius"/>
    </source>
</evidence>
<dbReference type="STRING" id="1811193.A0O21_00520"/>
<keyword evidence="1" id="KW-0472">Membrane</keyword>
<feature type="transmembrane region" description="Helical" evidence="1">
    <location>
        <begin position="36"/>
        <end position="52"/>
    </location>
</feature>
<dbReference type="Pfam" id="PF10031">
    <property type="entry name" value="DUF2273"/>
    <property type="match status" value="1"/>
</dbReference>
<reference evidence="2 3" key="1">
    <citation type="journal article" date="2016" name="Int. J. Syst. Evol. Microbiol.">
        <title>Streptococcuspantholopis sp. nov., isolated from faeces of the Tibetan antelope (Pantholops hodgsonii).</title>
        <authorList>
            <person name="Bai X."/>
            <person name="Xiong Y."/>
            <person name="Lu S."/>
            <person name="Jin D."/>
            <person name="Lai X."/>
            <person name="Yang J."/>
            <person name="Niu L."/>
            <person name="Hu S."/>
            <person name="Meng X."/>
            <person name="Pu J."/>
            <person name="Ye C."/>
            <person name="Xu J."/>
        </authorList>
    </citation>
    <scope>NUCLEOTIDE SEQUENCE [LARGE SCALE GENOMIC DNA]</scope>
    <source>
        <strain evidence="2 3">TA 26</strain>
    </source>
</reference>
<dbReference type="RefSeq" id="WP_067059989.1">
    <property type="nucleotide sequence ID" value="NZ_CP014699.1"/>
</dbReference>
<dbReference type="InterPro" id="IPR018730">
    <property type="entry name" value="DUF2273"/>
</dbReference>
<evidence type="ECO:0008006" key="4">
    <source>
        <dbReference type="Google" id="ProtNLM"/>
    </source>
</evidence>
<protein>
    <recommendedName>
        <fullName evidence="4">DUF2273 domain-containing protein</fullName>
    </recommendedName>
</protein>
<keyword evidence="3" id="KW-1185">Reference proteome</keyword>
<reference evidence="3" key="2">
    <citation type="submission" date="2016-03" db="EMBL/GenBank/DDBJ databases">
        <title>Streptococcus antelopensis sp. nov., isolated from the feces of the Tibetan antelope (Pantholops hodgsonii) in Hoh Xil National Nature Reserve, Qinghai, China.</title>
        <authorList>
            <person name="Bai X."/>
        </authorList>
    </citation>
    <scope>NUCLEOTIDE SEQUENCE [LARGE SCALE GENOMIC DNA]</scope>
    <source>
        <strain evidence="3">TA 26</strain>
    </source>
</reference>
<name>A0A172Q572_9STRE</name>
<feature type="transmembrane region" description="Helical" evidence="1">
    <location>
        <begin position="12"/>
        <end position="30"/>
    </location>
</feature>
<gene>
    <name evidence="2" type="ORF">A0O21_00520</name>
</gene>
<dbReference type="Proteomes" id="UP000077317">
    <property type="component" value="Chromosome"/>
</dbReference>
<evidence type="ECO:0000313" key="3">
    <source>
        <dbReference type="Proteomes" id="UP000077317"/>
    </source>
</evidence>
<keyword evidence="1" id="KW-1133">Transmembrane helix</keyword>
<proteinExistence type="predicted"/>
<dbReference type="KEGG" id="spat:A0O21_00520"/>